<gene>
    <name evidence="3" type="ORF">U27_02977</name>
</gene>
<evidence type="ECO:0000313" key="4">
    <source>
        <dbReference type="Proteomes" id="UP000030661"/>
    </source>
</evidence>
<dbReference type="Pfam" id="PF00892">
    <property type="entry name" value="EamA"/>
    <property type="match status" value="2"/>
</dbReference>
<evidence type="ECO:0000256" key="1">
    <source>
        <dbReference type="SAM" id="Phobius"/>
    </source>
</evidence>
<dbReference type="InterPro" id="IPR037185">
    <property type="entry name" value="EmrE-like"/>
</dbReference>
<dbReference type="STRING" id="1499967.U27_02977"/>
<dbReference type="GO" id="GO:0016020">
    <property type="term" value="C:membrane"/>
    <property type="evidence" value="ECO:0007669"/>
    <property type="project" value="InterPro"/>
</dbReference>
<feature type="transmembrane region" description="Helical" evidence="1">
    <location>
        <begin position="250"/>
        <end position="269"/>
    </location>
</feature>
<dbReference type="EMBL" id="DF820464">
    <property type="protein sequence ID" value="GAK56016.1"/>
    <property type="molecule type" value="Genomic_DNA"/>
</dbReference>
<dbReference type="PANTHER" id="PTHR22911:SF137">
    <property type="entry name" value="SOLUTE CARRIER FAMILY 35 MEMBER G2-RELATED"/>
    <property type="match status" value="1"/>
</dbReference>
<feature type="transmembrane region" description="Helical" evidence="1">
    <location>
        <begin position="6"/>
        <end position="28"/>
    </location>
</feature>
<reference evidence="3" key="1">
    <citation type="journal article" date="2015" name="PeerJ">
        <title>First genomic representation of candidate bacterial phylum KSB3 points to enhanced environmental sensing as a trigger of wastewater bulking.</title>
        <authorList>
            <person name="Sekiguchi Y."/>
            <person name="Ohashi A."/>
            <person name="Parks D.H."/>
            <person name="Yamauchi T."/>
            <person name="Tyson G.W."/>
            <person name="Hugenholtz P."/>
        </authorList>
    </citation>
    <scope>NUCLEOTIDE SEQUENCE [LARGE SCALE GENOMIC DNA]</scope>
</reference>
<feature type="transmembrane region" description="Helical" evidence="1">
    <location>
        <begin position="276"/>
        <end position="294"/>
    </location>
</feature>
<dbReference type="Proteomes" id="UP000030661">
    <property type="component" value="Unassembled WGS sequence"/>
</dbReference>
<proteinExistence type="predicted"/>
<dbReference type="eggNOG" id="COG0697">
    <property type="taxonomic scope" value="Bacteria"/>
</dbReference>
<feature type="transmembrane region" description="Helical" evidence="1">
    <location>
        <begin position="220"/>
        <end position="244"/>
    </location>
</feature>
<sequence length="295" mass="31495">MPFLGEFSALGAAALWAATSMIFAKVTVKIGSVQANISRMMVATLLFVISIALFRLPINLSFTQIQYLFISAMLGLVFGDTYLFKAFQTIGARLSMLVMSLAPAIAALLAYLFLGETLSIGGIWGVLITLCGVSLVVFERTGPVPAYTLSKLGVFYALLGAFGQGSGLIFAKLAFAEGPIHGMVASCIRITSAVAVLLPISLLSRRCQNPINVLKQDRTIFMYLLIASVFGTYLGITFSLVAVAYAKVGIASTLIATSPVLMLPMVRLIYHDQLSWKAIIGAFIAVTGVAILFLT</sequence>
<name>A0A081BUL1_VECG1</name>
<dbReference type="PANTHER" id="PTHR22911">
    <property type="entry name" value="ACYL-MALONYL CONDENSING ENZYME-RELATED"/>
    <property type="match status" value="1"/>
</dbReference>
<dbReference type="InterPro" id="IPR000620">
    <property type="entry name" value="EamA_dom"/>
</dbReference>
<feature type="transmembrane region" description="Helical" evidence="1">
    <location>
        <begin position="180"/>
        <end position="200"/>
    </location>
</feature>
<organism evidence="3">
    <name type="scientific">Vecturithrix granuli</name>
    <dbReference type="NCBI Taxonomy" id="1499967"/>
    <lineage>
        <taxon>Bacteria</taxon>
        <taxon>Candidatus Moduliflexota</taxon>
        <taxon>Candidatus Vecturitrichia</taxon>
        <taxon>Candidatus Vecturitrichales</taxon>
        <taxon>Candidatus Vecturitrichaceae</taxon>
        <taxon>Candidatus Vecturithrix</taxon>
    </lineage>
</organism>
<feature type="transmembrane region" description="Helical" evidence="1">
    <location>
        <begin position="152"/>
        <end position="174"/>
    </location>
</feature>
<evidence type="ECO:0000259" key="2">
    <source>
        <dbReference type="Pfam" id="PF00892"/>
    </source>
</evidence>
<dbReference type="SUPFAM" id="SSF103481">
    <property type="entry name" value="Multidrug resistance efflux transporter EmrE"/>
    <property type="match status" value="2"/>
</dbReference>
<keyword evidence="1" id="KW-0472">Membrane</keyword>
<feature type="transmembrane region" description="Helical" evidence="1">
    <location>
        <begin position="120"/>
        <end position="140"/>
    </location>
</feature>
<feature type="domain" description="EamA" evidence="2">
    <location>
        <begin position="4"/>
        <end position="137"/>
    </location>
</feature>
<feature type="transmembrane region" description="Helical" evidence="1">
    <location>
        <begin position="64"/>
        <end position="84"/>
    </location>
</feature>
<keyword evidence="4" id="KW-1185">Reference proteome</keyword>
<feature type="transmembrane region" description="Helical" evidence="1">
    <location>
        <begin position="96"/>
        <end position="114"/>
    </location>
</feature>
<feature type="transmembrane region" description="Helical" evidence="1">
    <location>
        <begin position="40"/>
        <end position="58"/>
    </location>
</feature>
<feature type="domain" description="EamA" evidence="2">
    <location>
        <begin position="152"/>
        <end position="293"/>
    </location>
</feature>
<accession>A0A081BUL1</accession>
<keyword evidence="1" id="KW-0812">Transmembrane</keyword>
<keyword evidence="1" id="KW-1133">Transmembrane helix</keyword>
<dbReference type="HOGENOM" id="CLU_058789_0_0_0"/>
<dbReference type="AlphaFoldDB" id="A0A081BUL1"/>
<evidence type="ECO:0000313" key="3">
    <source>
        <dbReference type="EMBL" id="GAK56016.1"/>
    </source>
</evidence>
<protein>
    <recommendedName>
        <fullName evidence="2">EamA domain-containing protein</fullName>
    </recommendedName>
</protein>